<dbReference type="Proteomes" id="UP000244161">
    <property type="component" value="Unassembled WGS sequence"/>
</dbReference>
<dbReference type="EMBL" id="QAOM01000005">
    <property type="protein sequence ID" value="PTQ85189.1"/>
    <property type="molecule type" value="Genomic_DNA"/>
</dbReference>
<proteinExistence type="inferred from homology"/>
<gene>
    <name evidence="5" type="ORF">C8U37_10577</name>
</gene>
<evidence type="ECO:0000256" key="1">
    <source>
        <dbReference type="ARBA" id="ARBA00007637"/>
    </source>
</evidence>
<feature type="domain" description="NAD-dependent epimerase/dehydratase" evidence="4">
    <location>
        <begin position="4"/>
        <end position="169"/>
    </location>
</feature>
<dbReference type="Pfam" id="PF01370">
    <property type="entry name" value="Epimerase"/>
    <property type="match status" value="1"/>
</dbReference>
<protein>
    <submittedName>
        <fullName evidence="5">Uronate dehydrogenase</fullName>
    </submittedName>
</protein>
<evidence type="ECO:0000313" key="5">
    <source>
        <dbReference type="EMBL" id="PTQ85189.1"/>
    </source>
</evidence>
<comment type="similarity">
    <text evidence="1">Belongs to the NAD(P)-dependent epimerase/dehydratase family.</text>
</comment>
<keyword evidence="6" id="KW-1185">Reference proteome</keyword>
<reference evidence="5 6" key="1">
    <citation type="submission" date="2018-04" db="EMBL/GenBank/DDBJ databases">
        <title>Genomic Encyclopedia of Archaeal and Bacterial Type Strains, Phase II (KMG-II): from individual species to whole genera.</title>
        <authorList>
            <person name="Goeker M."/>
        </authorList>
    </citation>
    <scope>NUCLEOTIDE SEQUENCE [LARGE SCALE GENOMIC DNA]</scope>
    <source>
        <strain evidence="5 6">DSM 18806</strain>
    </source>
</reference>
<name>A0A2T5IMZ9_9LACT</name>
<evidence type="ECO:0000313" key="6">
    <source>
        <dbReference type="Proteomes" id="UP000244161"/>
    </source>
</evidence>
<dbReference type="RefSeq" id="WP_108032056.1">
    <property type="nucleotide sequence ID" value="NZ_QAOM01000005.1"/>
</dbReference>
<organism evidence="5 6">
    <name type="scientific">Trichococcus patagoniensis</name>
    <dbReference type="NCBI Taxonomy" id="382641"/>
    <lineage>
        <taxon>Bacteria</taxon>
        <taxon>Bacillati</taxon>
        <taxon>Bacillota</taxon>
        <taxon>Bacilli</taxon>
        <taxon>Lactobacillales</taxon>
        <taxon>Carnobacteriaceae</taxon>
        <taxon>Trichococcus</taxon>
    </lineage>
</organism>
<comment type="caution">
    <text evidence="5">The sequence shown here is derived from an EMBL/GenBank/DDBJ whole genome shotgun (WGS) entry which is preliminary data.</text>
</comment>
<evidence type="ECO:0000256" key="3">
    <source>
        <dbReference type="ARBA" id="ARBA00023027"/>
    </source>
</evidence>
<keyword evidence="3" id="KW-0520">NAD</keyword>
<dbReference type="OrthoDB" id="9779902at2"/>
<sequence>MTTIMITGASGNIGKVLVDHLKKDYELTLVDIHFHDVEPALLEGTIVKELDLTVLGNWDGLLEGIDYVIHLAANPSPYAAFDDSLISLNYKMPYYLFKESSKYENFVKRIIFASSFHTVSAYPKNVQIPVDAPVRPGDLYGVSKAYLESLASHFAFTEGQESIGIRIGNFDENLDNPFINEADLAEYVSPRDLCHLIDCALNATLIEPFLLVNGLSDNRFPRLDISQARTAIGYRPLDDAFVMKGFFKDDNGDPVELSETED</sequence>
<dbReference type="InterPro" id="IPR001509">
    <property type="entry name" value="Epimerase_deHydtase"/>
</dbReference>
<dbReference type="AlphaFoldDB" id="A0A2T5IMZ9"/>
<dbReference type="GO" id="GO:0016491">
    <property type="term" value="F:oxidoreductase activity"/>
    <property type="evidence" value="ECO:0007669"/>
    <property type="project" value="UniProtKB-KW"/>
</dbReference>
<evidence type="ECO:0000256" key="2">
    <source>
        <dbReference type="ARBA" id="ARBA00023002"/>
    </source>
</evidence>
<dbReference type="PANTHER" id="PTHR43103:SF5">
    <property type="entry name" value="4-EPIMERASE, PUTATIVE (AFU_ORTHOLOGUE AFUA_7G00360)-RELATED"/>
    <property type="match status" value="1"/>
</dbReference>
<dbReference type="Gene3D" id="3.40.50.720">
    <property type="entry name" value="NAD(P)-binding Rossmann-like Domain"/>
    <property type="match status" value="1"/>
</dbReference>
<accession>A0A2T5IMZ9</accession>
<keyword evidence="2" id="KW-0560">Oxidoreductase</keyword>
<dbReference type="PANTHER" id="PTHR43103">
    <property type="entry name" value="NUCLEOSIDE-DIPHOSPHATE-SUGAR EPIMERASE"/>
    <property type="match status" value="1"/>
</dbReference>
<dbReference type="InterPro" id="IPR036291">
    <property type="entry name" value="NAD(P)-bd_dom_sf"/>
</dbReference>
<dbReference type="SUPFAM" id="SSF51735">
    <property type="entry name" value="NAD(P)-binding Rossmann-fold domains"/>
    <property type="match status" value="1"/>
</dbReference>
<evidence type="ECO:0000259" key="4">
    <source>
        <dbReference type="Pfam" id="PF01370"/>
    </source>
</evidence>